<gene>
    <name evidence="2" type="ORF">GMARGA_LOCUS2792</name>
</gene>
<dbReference type="PROSITE" id="PS51704">
    <property type="entry name" value="GP_PDE"/>
    <property type="match status" value="1"/>
</dbReference>
<dbReference type="InterPro" id="IPR017946">
    <property type="entry name" value="PLC-like_Pdiesterase_TIM-brl"/>
</dbReference>
<comment type="caution">
    <text evidence="2">The sequence shown here is derived from an EMBL/GenBank/DDBJ whole genome shotgun (WGS) entry which is preliminary data.</text>
</comment>
<evidence type="ECO:0000259" key="1">
    <source>
        <dbReference type="PROSITE" id="PS51704"/>
    </source>
</evidence>
<dbReference type="Proteomes" id="UP000789901">
    <property type="component" value="Unassembled WGS sequence"/>
</dbReference>
<dbReference type="EMBL" id="CAJVQB010000919">
    <property type="protein sequence ID" value="CAG8513313.1"/>
    <property type="molecule type" value="Genomic_DNA"/>
</dbReference>
<feature type="non-terminal residue" evidence="2">
    <location>
        <position position="1"/>
    </location>
</feature>
<keyword evidence="3" id="KW-1185">Reference proteome</keyword>
<organism evidence="2 3">
    <name type="scientific">Gigaspora margarita</name>
    <dbReference type="NCBI Taxonomy" id="4874"/>
    <lineage>
        <taxon>Eukaryota</taxon>
        <taxon>Fungi</taxon>
        <taxon>Fungi incertae sedis</taxon>
        <taxon>Mucoromycota</taxon>
        <taxon>Glomeromycotina</taxon>
        <taxon>Glomeromycetes</taxon>
        <taxon>Diversisporales</taxon>
        <taxon>Gigasporaceae</taxon>
        <taxon>Gigaspora</taxon>
    </lineage>
</organism>
<dbReference type="Gene3D" id="3.20.20.190">
    <property type="entry name" value="Phosphatidylinositol (PI) phosphodiesterase"/>
    <property type="match status" value="1"/>
</dbReference>
<feature type="domain" description="GP-PDE" evidence="1">
    <location>
        <begin position="65"/>
        <end position="305"/>
    </location>
</feature>
<dbReference type="SUPFAM" id="SSF51695">
    <property type="entry name" value="PLC-like phosphodiesterases"/>
    <property type="match status" value="1"/>
</dbReference>
<evidence type="ECO:0000313" key="3">
    <source>
        <dbReference type="Proteomes" id="UP000789901"/>
    </source>
</evidence>
<accession>A0ABM8W379</accession>
<dbReference type="PANTHER" id="PTHR43805">
    <property type="entry name" value="GLYCEROPHOSPHORYL DIESTER PHOSPHODIESTERASE"/>
    <property type="match status" value="1"/>
</dbReference>
<dbReference type="Pfam" id="PF03009">
    <property type="entry name" value="GDPD"/>
    <property type="match status" value="1"/>
</dbReference>
<evidence type="ECO:0000313" key="2">
    <source>
        <dbReference type="EMBL" id="CAG8513313.1"/>
    </source>
</evidence>
<dbReference type="InterPro" id="IPR030395">
    <property type="entry name" value="GP_PDE_dom"/>
</dbReference>
<name>A0ABM8W379_GIGMA</name>
<reference evidence="2 3" key="1">
    <citation type="submission" date="2021-06" db="EMBL/GenBank/DDBJ databases">
        <authorList>
            <person name="Kallberg Y."/>
            <person name="Tangrot J."/>
            <person name="Rosling A."/>
        </authorList>
    </citation>
    <scope>NUCLEOTIDE SEQUENCE [LARGE SCALE GENOMIC DNA]</scope>
    <source>
        <strain evidence="2 3">120-4 pot B 10/14</strain>
    </source>
</reference>
<protein>
    <submittedName>
        <fullName evidence="2">42672_t:CDS:1</fullName>
    </submittedName>
</protein>
<proteinExistence type="predicted"/>
<dbReference type="PANTHER" id="PTHR43805:SF1">
    <property type="entry name" value="GP-PDE DOMAIN-CONTAINING PROTEIN"/>
    <property type="match status" value="1"/>
</dbReference>
<sequence>ILNHHDDINRLNQRFGNRVAKSQKIDSPVISEINRTGKHSAPTEKIKNSENQSSRAGFALRKDGLLIVGHRGASASCPENSIMALKRAIDDGADAIEFDIQKTLDGEIVVLHDPTLDRVTGSKGRVMDRNFHGDIELLRSKKDPNCPIALFQEVVDLMLMEENSHIWAMIDVKLLNPSSIFADIEKILRSRNDDLKIFSTRFILGIWHPKYLPFAKTYLPDIPIAYIGVSLKIALEYFSCVDAYNVMYSSLTWNKEGRNFVEQAHQAGKPVFVWTVNTLENAKECHNLNVDALMTDKPGYFVNFFGTNNPGTFEMTSLSWWYPKWFVSLYRRMLSWIVHILGRYHLLKYGPLENVNFEM</sequence>